<evidence type="ECO:0000313" key="2">
    <source>
        <dbReference type="WBParaSite" id="jg4469"/>
    </source>
</evidence>
<proteinExistence type="predicted"/>
<accession>A0A915ECP8</accession>
<organism evidence="1 2">
    <name type="scientific">Ditylenchus dipsaci</name>
    <dbReference type="NCBI Taxonomy" id="166011"/>
    <lineage>
        <taxon>Eukaryota</taxon>
        <taxon>Metazoa</taxon>
        <taxon>Ecdysozoa</taxon>
        <taxon>Nematoda</taxon>
        <taxon>Chromadorea</taxon>
        <taxon>Rhabditida</taxon>
        <taxon>Tylenchina</taxon>
        <taxon>Tylenchomorpha</taxon>
        <taxon>Sphaerularioidea</taxon>
        <taxon>Anguinidae</taxon>
        <taxon>Anguininae</taxon>
        <taxon>Ditylenchus</taxon>
    </lineage>
</organism>
<evidence type="ECO:0000313" key="1">
    <source>
        <dbReference type="Proteomes" id="UP000887574"/>
    </source>
</evidence>
<keyword evidence="1" id="KW-1185">Reference proteome</keyword>
<dbReference type="AlphaFoldDB" id="A0A915ECP8"/>
<dbReference type="InterPro" id="IPR027417">
    <property type="entry name" value="P-loop_NTPase"/>
</dbReference>
<dbReference type="WBParaSite" id="jg4469">
    <property type="protein sequence ID" value="jg4469"/>
    <property type="gene ID" value="jg4469"/>
</dbReference>
<reference evidence="2" key="1">
    <citation type="submission" date="2022-11" db="UniProtKB">
        <authorList>
            <consortium name="WormBaseParasite"/>
        </authorList>
    </citation>
    <scope>IDENTIFICATION</scope>
</reference>
<sequence>MTDLAFFQAFQQEHASHPPLLIRVNSLVKTREKTECALDEYDTWDFCIQNDGNQCLDKELNVISDYAKSRLFPQQ</sequence>
<name>A0A915ECP8_9BILA</name>
<dbReference type="Gene3D" id="3.40.50.300">
    <property type="entry name" value="P-loop containing nucleotide triphosphate hydrolases"/>
    <property type="match status" value="1"/>
</dbReference>
<dbReference type="Proteomes" id="UP000887574">
    <property type="component" value="Unplaced"/>
</dbReference>
<protein>
    <submittedName>
        <fullName evidence="2">Uncharacterized protein</fullName>
    </submittedName>
</protein>